<feature type="region of interest" description="Disordered" evidence="1">
    <location>
        <begin position="82"/>
        <end position="104"/>
    </location>
</feature>
<evidence type="ECO:0000313" key="3">
    <source>
        <dbReference type="WBParaSite" id="EEL_0000272701-mRNA-1"/>
    </source>
</evidence>
<feature type="region of interest" description="Disordered" evidence="1">
    <location>
        <begin position="282"/>
        <end position="341"/>
    </location>
</feature>
<sequence>MIAANTTSPNPLGLYDLSTYQRQQVTTTVNHELHSNNCITTASSNNSFSSTASSFTTQRPQAIVTPMTATVTINEPITTVNQESKTKKTDDNKRQHNGMIPDIKNNNTLEKEEQKLNNQHCIQCSTAGSQRTIISNNSSIGINSISSTYTTSSTNIATSCDSSNFKNVLDHHVTTMIDESQSIIINSDLIKVKKIETTNVNDQEFPSFLTISDHSIISSTKSQNGLSPVIEDSNSSGNNSCLTTHSVSTIASISSSAGNISASETAVHSIASSDAVSSSIITSSHTLSTKNERTISSSKSTTSTSRSSTTAQPLSNRTATDKRHSVSTRLTNSRTIESLAS</sequence>
<feature type="compositionally biased region" description="Basic and acidic residues" evidence="1">
    <location>
        <begin position="84"/>
        <end position="94"/>
    </location>
</feature>
<proteinExistence type="predicted"/>
<evidence type="ECO:0000313" key="2">
    <source>
        <dbReference type="Proteomes" id="UP000050640"/>
    </source>
</evidence>
<name>A0A0R3RML7_9BILA</name>
<dbReference type="Proteomes" id="UP000050640">
    <property type="component" value="Unplaced"/>
</dbReference>
<accession>A0A0R3RML7</accession>
<dbReference type="WBParaSite" id="EEL_0000272701-mRNA-1">
    <property type="protein sequence ID" value="EEL_0000272701-mRNA-1"/>
    <property type="gene ID" value="EEL_0000272701"/>
</dbReference>
<protein>
    <submittedName>
        <fullName evidence="3">Uncharacterized protein</fullName>
    </submittedName>
</protein>
<feature type="compositionally biased region" description="Low complexity" evidence="1">
    <location>
        <begin position="282"/>
        <end position="310"/>
    </location>
</feature>
<evidence type="ECO:0000256" key="1">
    <source>
        <dbReference type="SAM" id="MobiDB-lite"/>
    </source>
</evidence>
<reference evidence="3" key="1">
    <citation type="submission" date="2017-02" db="UniProtKB">
        <authorList>
            <consortium name="WormBaseParasite"/>
        </authorList>
    </citation>
    <scope>IDENTIFICATION</scope>
</reference>
<feature type="compositionally biased region" description="Polar residues" evidence="1">
    <location>
        <begin position="327"/>
        <end position="341"/>
    </location>
</feature>
<dbReference type="STRING" id="1147741.A0A0R3RML7"/>
<keyword evidence="2" id="KW-1185">Reference proteome</keyword>
<organism evidence="2 3">
    <name type="scientific">Elaeophora elaphi</name>
    <dbReference type="NCBI Taxonomy" id="1147741"/>
    <lineage>
        <taxon>Eukaryota</taxon>
        <taxon>Metazoa</taxon>
        <taxon>Ecdysozoa</taxon>
        <taxon>Nematoda</taxon>
        <taxon>Chromadorea</taxon>
        <taxon>Rhabditida</taxon>
        <taxon>Spirurina</taxon>
        <taxon>Spiruromorpha</taxon>
        <taxon>Filarioidea</taxon>
        <taxon>Onchocercidae</taxon>
        <taxon>Elaeophora</taxon>
    </lineage>
</organism>
<dbReference type="AlphaFoldDB" id="A0A0R3RML7"/>